<evidence type="ECO:0000313" key="1">
    <source>
        <dbReference type="EMBL" id="TDC69367.1"/>
    </source>
</evidence>
<keyword evidence="2" id="KW-1185">Reference proteome</keyword>
<accession>A0A4R4SYL2</accession>
<proteinExistence type="predicted"/>
<dbReference type="AlphaFoldDB" id="A0A4R4SYL2"/>
<evidence type="ECO:0008006" key="3">
    <source>
        <dbReference type="Google" id="ProtNLM"/>
    </source>
</evidence>
<organism evidence="1 2">
    <name type="scientific">Streptomyces hainanensis</name>
    <dbReference type="NCBI Taxonomy" id="402648"/>
    <lineage>
        <taxon>Bacteria</taxon>
        <taxon>Bacillati</taxon>
        <taxon>Actinomycetota</taxon>
        <taxon>Actinomycetes</taxon>
        <taxon>Kitasatosporales</taxon>
        <taxon>Streptomycetaceae</taxon>
        <taxon>Streptomyces</taxon>
    </lineage>
</organism>
<protein>
    <recommendedName>
        <fullName evidence="3">PRC-barrel domain containing protein</fullName>
    </recommendedName>
</protein>
<gene>
    <name evidence="1" type="ORF">E1283_26080</name>
</gene>
<dbReference type="Proteomes" id="UP000295345">
    <property type="component" value="Unassembled WGS sequence"/>
</dbReference>
<evidence type="ECO:0000313" key="2">
    <source>
        <dbReference type="Proteomes" id="UP000295345"/>
    </source>
</evidence>
<comment type="caution">
    <text evidence="1">The sequence shown here is derived from an EMBL/GenBank/DDBJ whole genome shotgun (WGS) entry which is preliminary data.</text>
</comment>
<sequence>MAWAEGACVVDTRTGRVGRVTGRRGTRLRLRALDGGRLWECPQDAVRAATEWEQRNADVLDASSRFWRAAGM</sequence>
<name>A0A4R4SYL2_9ACTN</name>
<dbReference type="OrthoDB" id="4305211at2"/>
<dbReference type="EMBL" id="SMKI01000340">
    <property type="protein sequence ID" value="TDC69367.1"/>
    <property type="molecule type" value="Genomic_DNA"/>
</dbReference>
<reference evidence="1 2" key="1">
    <citation type="submission" date="2019-03" db="EMBL/GenBank/DDBJ databases">
        <title>Draft genome sequences of novel Actinobacteria.</title>
        <authorList>
            <person name="Sahin N."/>
            <person name="Ay H."/>
            <person name="Saygin H."/>
        </authorList>
    </citation>
    <scope>NUCLEOTIDE SEQUENCE [LARGE SCALE GENOMIC DNA]</scope>
    <source>
        <strain evidence="1 2">DSM 41900</strain>
    </source>
</reference>
<dbReference type="RefSeq" id="WP_132820600.1">
    <property type="nucleotide sequence ID" value="NZ_SMKI01000340.1"/>
</dbReference>